<dbReference type="GO" id="GO:0043386">
    <property type="term" value="P:mycotoxin biosynthetic process"/>
    <property type="evidence" value="ECO:0007669"/>
    <property type="project" value="UniProtKB-ARBA"/>
</dbReference>
<dbReference type="GO" id="GO:0016020">
    <property type="term" value="C:membrane"/>
    <property type="evidence" value="ECO:0007669"/>
    <property type="project" value="UniProtKB-SubCell"/>
</dbReference>
<dbReference type="SUPFAM" id="SSF48264">
    <property type="entry name" value="Cytochrome P450"/>
    <property type="match status" value="1"/>
</dbReference>
<dbReference type="Pfam" id="PF00067">
    <property type="entry name" value="p450"/>
    <property type="match status" value="1"/>
</dbReference>
<evidence type="ECO:0000313" key="15">
    <source>
        <dbReference type="EMBL" id="OOQ88461.1"/>
    </source>
</evidence>
<dbReference type="InterPro" id="IPR017972">
    <property type="entry name" value="Cyt_P450_CS"/>
</dbReference>
<evidence type="ECO:0000256" key="7">
    <source>
        <dbReference type="ARBA" id="ARBA00022989"/>
    </source>
</evidence>
<proteinExistence type="inferred from homology"/>
<gene>
    <name evidence="15" type="ORF">PEBR_12231</name>
</gene>
<evidence type="ECO:0000259" key="14">
    <source>
        <dbReference type="Pfam" id="PF22917"/>
    </source>
</evidence>
<evidence type="ECO:0000256" key="4">
    <source>
        <dbReference type="ARBA" id="ARBA00022617"/>
    </source>
</evidence>
<dbReference type="GO" id="GO:0004497">
    <property type="term" value="F:monooxygenase activity"/>
    <property type="evidence" value="ECO:0007669"/>
    <property type="project" value="UniProtKB-KW"/>
</dbReference>
<dbReference type="PANTHER" id="PTHR46206">
    <property type="entry name" value="CYTOCHROME P450"/>
    <property type="match status" value="1"/>
</dbReference>
<keyword evidence="5 13" id="KW-0812">Transmembrane</keyword>
<reference evidence="16" key="1">
    <citation type="submission" date="2015-09" db="EMBL/GenBank/DDBJ databases">
        <authorList>
            <person name="Fill T.P."/>
            <person name="Baretta J.F."/>
            <person name="de Almeida L.G."/>
            <person name="Rocha M."/>
            <person name="de Souza D.H."/>
            <person name="Malavazi I."/>
            <person name="Cerdeira L.T."/>
            <person name="Hong H."/>
            <person name="Samborskyy M."/>
            <person name="de Vasconcelos A.T."/>
            <person name="Leadlay P."/>
            <person name="Rodrigues-Filho E."/>
        </authorList>
    </citation>
    <scope>NUCLEOTIDE SEQUENCE [LARGE SCALE GENOMIC DNA]</scope>
    <source>
        <strain evidence="16">LaBioMMi 136</strain>
    </source>
</reference>
<evidence type="ECO:0000256" key="5">
    <source>
        <dbReference type="ARBA" id="ARBA00022692"/>
    </source>
</evidence>
<feature type="domain" description="PRISE-like Rossmann-fold" evidence="14">
    <location>
        <begin position="510"/>
        <end position="678"/>
    </location>
</feature>
<keyword evidence="8" id="KW-0560">Oxidoreductase</keyword>
<evidence type="ECO:0000256" key="10">
    <source>
        <dbReference type="ARBA" id="ARBA00023033"/>
    </source>
</evidence>
<evidence type="ECO:0000256" key="9">
    <source>
        <dbReference type="ARBA" id="ARBA00023004"/>
    </source>
</evidence>
<dbReference type="PANTHER" id="PTHR46206:SF10">
    <property type="entry name" value="CYTOCHROME P450 MONOOXYGENASE AUSI"/>
    <property type="match status" value="1"/>
</dbReference>
<dbReference type="InterPro" id="IPR002403">
    <property type="entry name" value="Cyt_P450_E_grp-IV"/>
</dbReference>
<keyword evidence="11 13" id="KW-0472">Membrane</keyword>
<evidence type="ECO:0000256" key="12">
    <source>
        <dbReference type="PIRSR" id="PIRSR602403-1"/>
    </source>
</evidence>
<keyword evidence="9 12" id="KW-0408">Iron</keyword>
<dbReference type="PRINTS" id="PR00465">
    <property type="entry name" value="EP450IV"/>
</dbReference>
<dbReference type="InterPro" id="IPR036396">
    <property type="entry name" value="Cyt_P450_sf"/>
</dbReference>
<comment type="caution">
    <text evidence="15">The sequence shown here is derived from an EMBL/GenBank/DDBJ whole genome shotgun (WGS) entry which is preliminary data.</text>
</comment>
<sequence length="838" mass="94444">MLHETISLALLGQPLVAGLMVVSAILYLLYSTQQWRPNNLPLLNDAGPFDFLQATAVKRFRRDARQLIKSGFDSYNNVFAMRTDVGVELFASPEYADQFRNHPSLKVFPFTAKMHHGHLPGFELCRSQPVEDRILIESVRTQLAQSLGKMIQPLASDIGQAISDRWPSESGWQEIALGSVVERTIAQGTSSVYCLDEAWPEFVVKMEMALGMASAALSAWPVMLRRVVAKFLPECLELYRIMDAGRELMSRDMRKRVALQASTGEAPLNFFEWFKEASHGEEYDELILNLRIAFASMHGLCDHLVKILLRLSEDPQLVDDLRKEVIQVYKTHGWSKTALYLLKLMDSAFKEVQRVDPILFAVGRLAVADVALKDGLVIQKGQSIRISGHTMWDEDKYPDAAHFDAYRFYKLRQAPGQENTAQFTSPTSDHLGFGYGGRACPGRFFAAAVLKISLCHVLMKYDIKPANGETGPHVWEFAAAINANMTAKVLGYLAGHWSKTPFPIRVNLLSSVFGLIHRPRTLEETGLPNDPRLGLYSGVDLQGDLDHVVAKLKEKIPRIEQVTHVYYIAYITLQKCNGDMLQFRDANATITYPAVHAYDRLCPNMEFFVLQTGTNAYGVACFGYLSQTQLQLPLQESTPRVPRPWSDTLFYYAQVDLTKKANNGKTWKWCEVRPDQLVVSRASSADQPFIYVRAMSIRERLLATVSQYIAAYNEFDPSAMKTVRTPTCLSHGIAPTCKFTQSVEEHTRHMMLSRGVFRSVNASIVDDDTTVVDEVSRHVVVKVKIRCETTVGPYENEAIFIMAMDEEGALVDGIFQFLDTARFQQFQGRLDEAQESKN</sequence>
<dbReference type="GO" id="GO:0020037">
    <property type="term" value="F:heme binding"/>
    <property type="evidence" value="ECO:0007669"/>
    <property type="project" value="InterPro"/>
</dbReference>
<dbReference type="GO" id="GO:0016705">
    <property type="term" value="F:oxidoreductase activity, acting on paired donors, with incorporation or reduction of molecular oxygen"/>
    <property type="evidence" value="ECO:0007669"/>
    <property type="project" value="InterPro"/>
</dbReference>
<organism evidence="15 16">
    <name type="scientific">Penicillium brasilianum</name>
    <dbReference type="NCBI Taxonomy" id="104259"/>
    <lineage>
        <taxon>Eukaryota</taxon>
        <taxon>Fungi</taxon>
        <taxon>Dikarya</taxon>
        <taxon>Ascomycota</taxon>
        <taxon>Pezizomycotina</taxon>
        <taxon>Eurotiomycetes</taxon>
        <taxon>Eurotiomycetidae</taxon>
        <taxon>Eurotiales</taxon>
        <taxon>Aspergillaceae</taxon>
        <taxon>Penicillium</taxon>
    </lineage>
</organism>
<accession>A0A1S9RT19</accession>
<keyword evidence="4 12" id="KW-0349">Heme</keyword>
<evidence type="ECO:0000256" key="8">
    <source>
        <dbReference type="ARBA" id="ARBA00023002"/>
    </source>
</evidence>
<dbReference type="EMBL" id="LJBN01000118">
    <property type="protein sequence ID" value="OOQ88461.1"/>
    <property type="molecule type" value="Genomic_DNA"/>
</dbReference>
<comment type="cofactor">
    <cofactor evidence="1 12">
        <name>heme</name>
        <dbReference type="ChEBI" id="CHEBI:30413"/>
    </cofactor>
</comment>
<dbReference type="Gene3D" id="3.40.50.720">
    <property type="entry name" value="NAD(P)-binding Rossmann-like Domain"/>
    <property type="match status" value="1"/>
</dbReference>
<evidence type="ECO:0000256" key="6">
    <source>
        <dbReference type="ARBA" id="ARBA00022723"/>
    </source>
</evidence>
<name>A0A1S9RT19_PENBI</name>
<dbReference type="PROSITE" id="PS00086">
    <property type="entry name" value="CYTOCHROME_P450"/>
    <property type="match status" value="1"/>
</dbReference>
<evidence type="ECO:0000256" key="2">
    <source>
        <dbReference type="ARBA" id="ARBA00004167"/>
    </source>
</evidence>
<dbReference type="CDD" id="cd11041">
    <property type="entry name" value="CYP503A1-like"/>
    <property type="match status" value="1"/>
</dbReference>
<protein>
    <recommendedName>
        <fullName evidence="14">PRISE-like Rossmann-fold domain-containing protein</fullName>
    </recommendedName>
</protein>
<keyword evidence="6 12" id="KW-0479">Metal-binding</keyword>
<evidence type="ECO:0000313" key="16">
    <source>
        <dbReference type="Proteomes" id="UP000190744"/>
    </source>
</evidence>
<dbReference type="FunFam" id="1.10.630.10:FF:000059">
    <property type="entry name" value="Cytochrome P450 monooxygenase"/>
    <property type="match status" value="1"/>
</dbReference>
<dbReference type="Pfam" id="PF22917">
    <property type="entry name" value="PRISE"/>
    <property type="match status" value="1"/>
</dbReference>
<comment type="similarity">
    <text evidence="3">Belongs to the cytochrome P450 family.</text>
</comment>
<keyword evidence="7 13" id="KW-1133">Transmembrane helix</keyword>
<dbReference type="InterPro" id="IPR001128">
    <property type="entry name" value="Cyt_P450"/>
</dbReference>
<dbReference type="GO" id="GO:0005506">
    <property type="term" value="F:iron ion binding"/>
    <property type="evidence" value="ECO:0007669"/>
    <property type="project" value="InterPro"/>
</dbReference>
<comment type="subcellular location">
    <subcellularLocation>
        <location evidence="2">Membrane</location>
        <topology evidence="2">Single-pass membrane protein</topology>
    </subcellularLocation>
</comment>
<keyword evidence="10" id="KW-0503">Monooxygenase</keyword>
<evidence type="ECO:0000256" key="3">
    <source>
        <dbReference type="ARBA" id="ARBA00010617"/>
    </source>
</evidence>
<evidence type="ECO:0000256" key="13">
    <source>
        <dbReference type="SAM" id="Phobius"/>
    </source>
</evidence>
<feature type="transmembrane region" description="Helical" evidence="13">
    <location>
        <begin position="6"/>
        <end position="30"/>
    </location>
</feature>
<evidence type="ECO:0000256" key="11">
    <source>
        <dbReference type="ARBA" id="ARBA00023136"/>
    </source>
</evidence>
<feature type="binding site" description="axial binding residue" evidence="12">
    <location>
        <position position="440"/>
    </location>
    <ligand>
        <name>heme</name>
        <dbReference type="ChEBI" id="CHEBI:30413"/>
    </ligand>
    <ligandPart>
        <name>Fe</name>
        <dbReference type="ChEBI" id="CHEBI:18248"/>
    </ligandPart>
</feature>
<dbReference type="AlphaFoldDB" id="A0A1S9RT19"/>
<dbReference type="Gene3D" id="1.10.630.10">
    <property type="entry name" value="Cytochrome P450"/>
    <property type="match status" value="1"/>
</dbReference>
<dbReference type="InterPro" id="IPR055222">
    <property type="entry name" value="PRISE-like_Rossmann-fold"/>
</dbReference>
<evidence type="ECO:0000256" key="1">
    <source>
        <dbReference type="ARBA" id="ARBA00001971"/>
    </source>
</evidence>
<dbReference type="Proteomes" id="UP000190744">
    <property type="component" value="Unassembled WGS sequence"/>
</dbReference>